<dbReference type="EMBL" id="FNVB01000002">
    <property type="protein sequence ID" value="SEF80085.1"/>
    <property type="molecule type" value="Genomic_DNA"/>
</dbReference>
<dbReference type="SUPFAM" id="SSF55729">
    <property type="entry name" value="Acyl-CoA N-acyltransferases (Nat)"/>
    <property type="match status" value="1"/>
</dbReference>
<reference evidence="4 5" key="1">
    <citation type="submission" date="2016-10" db="EMBL/GenBank/DDBJ databases">
        <authorList>
            <person name="Varghese N."/>
            <person name="Submissions S."/>
        </authorList>
    </citation>
    <scope>NUCLEOTIDE SEQUENCE [LARGE SCALE GENOMIC DNA]</scope>
    <source>
        <strain evidence="5">ATCC 20501</strain>
        <strain evidence="3 4">CGMCC 4.3529</strain>
    </source>
</reference>
<evidence type="ECO:0000313" key="3">
    <source>
        <dbReference type="EMBL" id="SFC67493.1"/>
    </source>
</evidence>
<reference evidence="2" key="2">
    <citation type="submission" date="2016-10" db="EMBL/GenBank/DDBJ databases">
        <authorList>
            <person name="de Groot N.N."/>
        </authorList>
    </citation>
    <scope>NUCLEOTIDE SEQUENCE [LARGE SCALE GENOMIC DNA]</scope>
    <source>
        <strain evidence="2">ATCC 20501</strain>
    </source>
</reference>
<keyword evidence="4" id="KW-1185">Reference proteome</keyword>
<dbReference type="PROSITE" id="PS51186">
    <property type="entry name" value="GNAT"/>
    <property type="match status" value="1"/>
</dbReference>
<dbReference type="PANTHER" id="PTHR43792:SF1">
    <property type="entry name" value="N-ACETYLTRANSFERASE DOMAIN-CONTAINING PROTEIN"/>
    <property type="match status" value="1"/>
</dbReference>
<dbReference type="Pfam" id="PF13302">
    <property type="entry name" value="Acetyltransf_3"/>
    <property type="match status" value="1"/>
</dbReference>
<accession>A0A1H5UYB0</accession>
<dbReference type="AlphaFoldDB" id="A0A1H5UYB0"/>
<evidence type="ECO:0000313" key="4">
    <source>
        <dbReference type="Proteomes" id="UP000199690"/>
    </source>
</evidence>
<proteinExistence type="predicted"/>
<dbReference type="InterPro" id="IPR051531">
    <property type="entry name" value="N-acetyltransferase"/>
</dbReference>
<sequence length="187" mass="21538">MIEITSPIKTARLVLRPFAERDEDDMLEFESRPDVARYLLNEPRTPEDNAKELAVRLKQHALREEGDTLMLAIELGGKVVGYTLLIWLSRHDQQGEFGYVLHPDHHGKGYASEAAAEMLRIGFEELGLHRIIGRCDPRNSASAGLMERLGMRREAHFLESQFFKGEWGGEYRYALLAEEWRRSRRAS</sequence>
<dbReference type="InterPro" id="IPR000182">
    <property type="entry name" value="GNAT_dom"/>
</dbReference>
<gene>
    <name evidence="2" type="ORF">SAMN02982929_00704</name>
    <name evidence="3" type="ORF">SAMN05216506_1011367</name>
</gene>
<feature type="domain" description="N-acetyltransferase" evidence="1">
    <location>
        <begin position="13"/>
        <end position="178"/>
    </location>
</feature>
<dbReference type="SMR" id="A0A1H5UYB0"/>
<dbReference type="RefSeq" id="WP_093347313.1">
    <property type="nucleotide sequence ID" value="NZ_FNVB01000002.1"/>
</dbReference>
<organism evidence="2 5">
    <name type="scientific">Saccharopolyspora kobensis</name>
    <dbReference type="NCBI Taxonomy" id="146035"/>
    <lineage>
        <taxon>Bacteria</taxon>
        <taxon>Bacillati</taxon>
        <taxon>Actinomycetota</taxon>
        <taxon>Actinomycetes</taxon>
        <taxon>Pseudonocardiales</taxon>
        <taxon>Pseudonocardiaceae</taxon>
        <taxon>Saccharopolyspora</taxon>
    </lineage>
</organism>
<dbReference type="Proteomes" id="UP000236729">
    <property type="component" value="Unassembled WGS sequence"/>
</dbReference>
<dbReference type="EMBL" id="FOME01000001">
    <property type="protein sequence ID" value="SFC67493.1"/>
    <property type="molecule type" value="Genomic_DNA"/>
</dbReference>
<name>A0A1H5UYB0_9PSEU</name>
<dbReference type="Proteomes" id="UP000199690">
    <property type="component" value="Unassembled WGS sequence"/>
</dbReference>
<protein>
    <submittedName>
        <fullName evidence="2">Protein N-acetyltransferase, RimJ/RimL family</fullName>
    </submittedName>
</protein>
<keyword evidence="2" id="KW-0808">Transferase</keyword>
<dbReference type="CDD" id="cd04301">
    <property type="entry name" value="NAT_SF"/>
    <property type="match status" value="1"/>
</dbReference>
<evidence type="ECO:0000259" key="1">
    <source>
        <dbReference type="PROSITE" id="PS51186"/>
    </source>
</evidence>
<dbReference type="GO" id="GO:0016747">
    <property type="term" value="F:acyltransferase activity, transferring groups other than amino-acyl groups"/>
    <property type="evidence" value="ECO:0007669"/>
    <property type="project" value="InterPro"/>
</dbReference>
<dbReference type="Gene3D" id="3.40.630.30">
    <property type="match status" value="1"/>
</dbReference>
<evidence type="ECO:0000313" key="5">
    <source>
        <dbReference type="Proteomes" id="UP000236729"/>
    </source>
</evidence>
<dbReference type="PANTHER" id="PTHR43792">
    <property type="entry name" value="GNAT FAMILY, PUTATIVE (AFU_ORTHOLOGUE AFUA_3G00765)-RELATED-RELATED"/>
    <property type="match status" value="1"/>
</dbReference>
<accession>A0A1I1LAT0</accession>
<evidence type="ECO:0000313" key="2">
    <source>
        <dbReference type="EMBL" id="SEF80085.1"/>
    </source>
</evidence>
<dbReference type="InterPro" id="IPR016181">
    <property type="entry name" value="Acyl_CoA_acyltransferase"/>
</dbReference>